<keyword evidence="3" id="KW-1185">Reference proteome</keyword>
<gene>
    <name evidence="2" type="ORF">GPECTOR_22g921</name>
</gene>
<dbReference type="Pfam" id="PF04488">
    <property type="entry name" value="Gly_transf_sug"/>
    <property type="match status" value="1"/>
</dbReference>
<evidence type="ECO:0000313" key="3">
    <source>
        <dbReference type="Proteomes" id="UP000075714"/>
    </source>
</evidence>
<name>A0A150GHN9_GONPE</name>
<dbReference type="Gene3D" id="3.90.550.20">
    <property type="match status" value="1"/>
</dbReference>
<protein>
    <recommendedName>
        <fullName evidence="4">Alpha 1,4-glycosyltransferase domain-containing protein</fullName>
    </recommendedName>
</protein>
<evidence type="ECO:0000313" key="2">
    <source>
        <dbReference type="EMBL" id="KXZ49327.1"/>
    </source>
</evidence>
<dbReference type="InterPro" id="IPR029044">
    <property type="entry name" value="Nucleotide-diphossugar_trans"/>
</dbReference>
<comment type="caution">
    <text evidence="2">The sequence shown here is derived from an EMBL/GenBank/DDBJ whole genome shotgun (WGS) entry which is preliminary data.</text>
</comment>
<dbReference type="GO" id="GO:0006688">
    <property type="term" value="P:glycosphingolipid biosynthetic process"/>
    <property type="evidence" value="ECO:0007669"/>
    <property type="project" value="TreeGrafter"/>
</dbReference>
<dbReference type="OrthoDB" id="543760at2759"/>
<dbReference type="PANTHER" id="PTHR12042:SF21">
    <property type="entry name" value="ALPHA1,4-GALACTOSYLTRANSFERASE 1-RELATED"/>
    <property type="match status" value="1"/>
</dbReference>
<dbReference type="SUPFAM" id="SSF53448">
    <property type="entry name" value="Nucleotide-diphospho-sugar transferases"/>
    <property type="match status" value="1"/>
</dbReference>
<dbReference type="AlphaFoldDB" id="A0A150GHN9"/>
<evidence type="ECO:0008006" key="4">
    <source>
        <dbReference type="Google" id="ProtNLM"/>
    </source>
</evidence>
<dbReference type="PANTHER" id="PTHR12042">
    <property type="entry name" value="LACTOSYLCERAMIDE 4-ALPHA-GALACTOSYLTRANSFERASE ALPHA- 1,4-GALACTOSYLTRANSFERASE"/>
    <property type="match status" value="1"/>
</dbReference>
<dbReference type="InterPro" id="IPR051981">
    <property type="entry name" value="Glycosyltransf_32"/>
</dbReference>
<feature type="signal peptide" evidence="1">
    <location>
        <begin position="1"/>
        <end position="36"/>
    </location>
</feature>
<evidence type="ECO:0000256" key="1">
    <source>
        <dbReference type="SAM" id="SignalP"/>
    </source>
</evidence>
<dbReference type="InterPro" id="IPR007577">
    <property type="entry name" value="GlycoTrfase_DXD_sugar-bd_CS"/>
</dbReference>
<dbReference type="GO" id="GO:0016758">
    <property type="term" value="F:hexosyltransferase activity"/>
    <property type="evidence" value="ECO:0007669"/>
    <property type="project" value="TreeGrafter"/>
</dbReference>
<feature type="chain" id="PRO_5007562111" description="Alpha 1,4-glycosyltransferase domain-containing protein" evidence="1">
    <location>
        <begin position="37"/>
        <end position="337"/>
    </location>
</feature>
<dbReference type="GO" id="GO:0016020">
    <property type="term" value="C:membrane"/>
    <property type="evidence" value="ECO:0007669"/>
    <property type="project" value="GOC"/>
</dbReference>
<dbReference type="STRING" id="33097.A0A150GHN9"/>
<organism evidence="2 3">
    <name type="scientific">Gonium pectorale</name>
    <name type="common">Green alga</name>
    <dbReference type="NCBI Taxonomy" id="33097"/>
    <lineage>
        <taxon>Eukaryota</taxon>
        <taxon>Viridiplantae</taxon>
        <taxon>Chlorophyta</taxon>
        <taxon>core chlorophytes</taxon>
        <taxon>Chlorophyceae</taxon>
        <taxon>CS clade</taxon>
        <taxon>Chlamydomonadales</taxon>
        <taxon>Volvocaceae</taxon>
        <taxon>Gonium</taxon>
    </lineage>
</organism>
<dbReference type="Proteomes" id="UP000075714">
    <property type="component" value="Unassembled WGS sequence"/>
</dbReference>
<proteinExistence type="predicted"/>
<accession>A0A150GHN9</accession>
<dbReference type="EMBL" id="LSYV01000023">
    <property type="protein sequence ID" value="KXZ49327.1"/>
    <property type="molecule type" value="Genomic_DNA"/>
</dbReference>
<keyword evidence="1" id="KW-0732">Signal</keyword>
<reference evidence="3" key="1">
    <citation type="journal article" date="2016" name="Nat. Commun.">
        <title>The Gonium pectorale genome demonstrates co-option of cell cycle regulation during the evolution of multicellularity.</title>
        <authorList>
            <person name="Hanschen E.R."/>
            <person name="Marriage T.N."/>
            <person name="Ferris P.J."/>
            <person name="Hamaji T."/>
            <person name="Toyoda A."/>
            <person name="Fujiyama A."/>
            <person name="Neme R."/>
            <person name="Noguchi H."/>
            <person name="Minakuchi Y."/>
            <person name="Suzuki M."/>
            <person name="Kawai-Toyooka H."/>
            <person name="Smith D.R."/>
            <person name="Sparks H."/>
            <person name="Anderson J."/>
            <person name="Bakaric R."/>
            <person name="Luria V."/>
            <person name="Karger A."/>
            <person name="Kirschner M.W."/>
            <person name="Durand P.M."/>
            <person name="Michod R.E."/>
            <person name="Nozaki H."/>
            <person name="Olson B.J."/>
        </authorList>
    </citation>
    <scope>NUCLEOTIDE SEQUENCE [LARGE SCALE GENOMIC DNA]</scope>
    <source>
        <strain evidence="3">NIES-2863</strain>
    </source>
</reference>
<sequence>MGFLMPRSIANGAPLLRARLLLAFLTTLCILSLAQSQSETPQSSPHIKPYDDKLIRELDANGERNVFLIWTTNASTFDHLARACIGSVIAIYGRRVYLFANNLTPDDLVGQNWTRANLVHYESPRLVFQGTPLDEWFARSEGKLRSGRFYFSHVTDMMRFALVYRHGGLYLDTDVYAIKPISPSHINHIAPAEHHKKFYECAVTYFTRQHPFLSNVLKHITRNYDAKDYVTAGPRAISTVYNWAPRKDAAQLPRLIDPGAWWRQAKAFWRDGKLRQKDFKGCEVVHLWGSVARGTTGDRPTYMHSEEARSRIEQRLGLLRNLKDCRPRGNQTVAEGA</sequence>